<feature type="compositionally biased region" description="Polar residues" evidence="1">
    <location>
        <begin position="211"/>
        <end position="221"/>
    </location>
</feature>
<evidence type="ECO:0000313" key="3">
    <source>
        <dbReference type="Proteomes" id="UP001642483"/>
    </source>
</evidence>
<sequence>MKIEDLYEPVEVESRPVIIHMPTHVTKAPKRSKKIIKTKHLRASNIKLSPVQKQRQKRPSMMRLDQVNRHEEHSFLMDEETNQAILENTISKDELCRYLSPLKFLEIDTWRREVPFGLGHENEPDRRKWRTPIEILTARKGSKVGDPQSIETSNPDPKLVRSKTSLERRQNLSVKRRISTKLAETADKDNSRHPESPPNMDLSSRLKPGSATAQRHCQQPSDHTRPVTSPEKTEMISHINYENIVTSSRPSGAKIYGRSGDLSPNLTNRSSGYSSNERVPSSGALYNRSPHSSSASLRRSRNSNSSTLDKIRNRPFYEIKDLDYLRSLHQRSNDDGEEEGIAQHPSLPSFQPGTWKRSFTSSKIRKIPTGFRPRIRSEKENSFETKLSLYKPHPPNPDQKKLVTSFSDPNIAYVPESSPKNVSNQKKKQMHDKVKNYYAQSLALPVQISPLEGDDEAVNAVASYNTVCGSITDRSSVTPRQATTLQVSPVSVSPRIIYPPTTRSLNKSSSNHSPWVSQALPDLSLNDKARAESDGYYVRKPNKSVTFRLREEQGDITGYRRGPVGECGQKPDVSMVVVNIDQVHSTPRNAISSNGAIGLARNSSEFATRTHSIPVRP</sequence>
<name>A0ABP0F1D9_CLALP</name>
<keyword evidence="3" id="KW-1185">Reference proteome</keyword>
<protein>
    <submittedName>
        <fullName evidence="2">Uncharacterized protein</fullName>
    </submittedName>
</protein>
<organism evidence="2 3">
    <name type="scientific">Clavelina lepadiformis</name>
    <name type="common">Light-bulb sea squirt</name>
    <name type="synonym">Ascidia lepadiformis</name>
    <dbReference type="NCBI Taxonomy" id="159417"/>
    <lineage>
        <taxon>Eukaryota</taxon>
        <taxon>Metazoa</taxon>
        <taxon>Chordata</taxon>
        <taxon>Tunicata</taxon>
        <taxon>Ascidiacea</taxon>
        <taxon>Aplousobranchia</taxon>
        <taxon>Clavelinidae</taxon>
        <taxon>Clavelina</taxon>
    </lineage>
</organism>
<dbReference type="Proteomes" id="UP001642483">
    <property type="component" value="Unassembled WGS sequence"/>
</dbReference>
<accession>A0ABP0F1D9</accession>
<feature type="region of interest" description="Disordered" evidence="1">
    <location>
        <begin position="332"/>
        <end position="358"/>
    </location>
</feature>
<reference evidence="2 3" key="1">
    <citation type="submission" date="2024-02" db="EMBL/GenBank/DDBJ databases">
        <authorList>
            <person name="Daric V."/>
            <person name="Darras S."/>
        </authorList>
    </citation>
    <scope>NUCLEOTIDE SEQUENCE [LARGE SCALE GENOMIC DNA]</scope>
</reference>
<feature type="compositionally biased region" description="Low complexity" evidence="1">
    <location>
        <begin position="287"/>
        <end position="306"/>
    </location>
</feature>
<evidence type="ECO:0000256" key="1">
    <source>
        <dbReference type="SAM" id="MobiDB-lite"/>
    </source>
</evidence>
<feature type="region of interest" description="Disordered" evidence="1">
    <location>
        <begin position="249"/>
        <end position="309"/>
    </location>
</feature>
<dbReference type="EMBL" id="CAWYQH010000002">
    <property type="protein sequence ID" value="CAK8673520.1"/>
    <property type="molecule type" value="Genomic_DNA"/>
</dbReference>
<feature type="compositionally biased region" description="Basic and acidic residues" evidence="1">
    <location>
        <begin position="184"/>
        <end position="195"/>
    </location>
</feature>
<feature type="compositionally biased region" description="Polar residues" evidence="1">
    <location>
        <begin position="262"/>
        <end position="279"/>
    </location>
</feature>
<feature type="compositionally biased region" description="Polar residues" evidence="1">
    <location>
        <begin position="346"/>
        <end position="358"/>
    </location>
</feature>
<comment type="caution">
    <text evidence="2">The sequence shown here is derived from an EMBL/GenBank/DDBJ whole genome shotgun (WGS) entry which is preliminary data.</text>
</comment>
<evidence type="ECO:0000313" key="2">
    <source>
        <dbReference type="EMBL" id="CAK8673520.1"/>
    </source>
</evidence>
<gene>
    <name evidence="2" type="ORF">CVLEPA_LOCUS3307</name>
</gene>
<proteinExistence type="predicted"/>
<feature type="region of interest" description="Disordered" evidence="1">
    <location>
        <begin position="138"/>
        <end position="232"/>
    </location>
</feature>